<comment type="caution">
    <text evidence="2">The sequence shown here is derived from an EMBL/GenBank/DDBJ whole genome shotgun (WGS) entry which is preliminary data.</text>
</comment>
<feature type="region of interest" description="Disordered" evidence="1">
    <location>
        <begin position="1"/>
        <end position="31"/>
    </location>
</feature>
<keyword evidence="3" id="KW-1185">Reference proteome</keyword>
<evidence type="ECO:0000313" key="3">
    <source>
        <dbReference type="Proteomes" id="UP000243797"/>
    </source>
</evidence>
<dbReference type="Proteomes" id="UP000243797">
    <property type="component" value="Unassembled WGS sequence"/>
</dbReference>
<sequence>MSISNILSSDSTDDAPQGTRSSAYHKTRDSAVVTQDEMKALDNTDPHVVPPAPMIGPDSAIHRLARPQRLVRVAMPPEPLKINELKATATQVLGMPRPPSSSGSGATYHKVLEDGFHSIEVLMQGRSFPPTFQSYPPGQSSAKHGYLSIREDGLLLLGDWQPKEVAKDGMRFYLGVNWLPVRTVPGNQNLMAQEFEWKESIEMADWYETFLEYNPKDTSNAGVFLEELMKIWPEAEFDWVAKVKTLGLAIETSDT</sequence>
<protein>
    <submittedName>
        <fullName evidence="2">Uncharacterized protein</fullName>
    </submittedName>
</protein>
<evidence type="ECO:0000313" key="2">
    <source>
        <dbReference type="EMBL" id="PNS20774.1"/>
    </source>
</evidence>
<reference evidence="2 3" key="1">
    <citation type="submission" date="2017-06" db="EMBL/GenBank/DDBJ databases">
        <title>Draft genome sequence of a variant of Elsinoe murrayae.</title>
        <authorList>
            <person name="Cheng Q."/>
        </authorList>
    </citation>
    <scope>NUCLEOTIDE SEQUENCE [LARGE SCALE GENOMIC DNA]</scope>
    <source>
        <strain evidence="2 3">CQ-2017a</strain>
    </source>
</reference>
<feature type="compositionally biased region" description="Polar residues" evidence="1">
    <location>
        <begin position="1"/>
        <end position="10"/>
    </location>
</feature>
<dbReference type="EMBL" id="NKHZ01000017">
    <property type="protein sequence ID" value="PNS20774.1"/>
    <property type="molecule type" value="Genomic_DNA"/>
</dbReference>
<organism evidence="2 3">
    <name type="scientific">Sphaceloma murrayae</name>
    <dbReference type="NCBI Taxonomy" id="2082308"/>
    <lineage>
        <taxon>Eukaryota</taxon>
        <taxon>Fungi</taxon>
        <taxon>Dikarya</taxon>
        <taxon>Ascomycota</taxon>
        <taxon>Pezizomycotina</taxon>
        <taxon>Dothideomycetes</taxon>
        <taxon>Dothideomycetidae</taxon>
        <taxon>Myriangiales</taxon>
        <taxon>Elsinoaceae</taxon>
        <taxon>Sphaceloma</taxon>
    </lineage>
</organism>
<proteinExistence type="predicted"/>
<evidence type="ECO:0000256" key="1">
    <source>
        <dbReference type="SAM" id="MobiDB-lite"/>
    </source>
</evidence>
<name>A0A2K1R0E3_9PEZI</name>
<dbReference type="InParanoid" id="A0A2K1R0E3"/>
<accession>A0A2K1R0E3</accession>
<gene>
    <name evidence="2" type="ORF">CAC42_2705</name>
</gene>
<dbReference type="AlphaFoldDB" id="A0A2K1R0E3"/>